<organism evidence="1 2">
    <name type="scientific">Pontibacter ramchanderi</name>
    <dbReference type="NCBI Taxonomy" id="1179743"/>
    <lineage>
        <taxon>Bacteria</taxon>
        <taxon>Pseudomonadati</taxon>
        <taxon>Bacteroidota</taxon>
        <taxon>Cytophagia</taxon>
        <taxon>Cytophagales</taxon>
        <taxon>Hymenobacteraceae</taxon>
        <taxon>Pontibacter</taxon>
    </lineage>
</organism>
<evidence type="ECO:0000313" key="1">
    <source>
        <dbReference type="EMBL" id="PKV66988.1"/>
    </source>
</evidence>
<proteinExistence type="predicted"/>
<dbReference type="Proteomes" id="UP000233782">
    <property type="component" value="Unassembled WGS sequence"/>
</dbReference>
<accession>A0A2N3UC63</accession>
<dbReference type="EMBL" id="PJMU01000002">
    <property type="protein sequence ID" value="PKV66988.1"/>
    <property type="molecule type" value="Genomic_DNA"/>
</dbReference>
<evidence type="ECO:0000313" key="2">
    <source>
        <dbReference type="Proteomes" id="UP000233782"/>
    </source>
</evidence>
<gene>
    <name evidence="1" type="ORF">BD749_2127</name>
</gene>
<name>A0A2N3UC63_9BACT</name>
<comment type="caution">
    <text evidence="1">The sequence shown here is derived from an EMBL/GenBank/DDBJ whole genome shotgun (WGS) entry which is preliminary data.</text>
</comment>
<reference evidence="1 2" key="1">
    <citation type="submission" date="2017-12" db="EMBL/GenBank/DDBJ databases">
        <title>Genomic Encyclopedia of Type Strains, Phase III (KMG-III): the genomes of soil and plant-associated and newly described type strains.</title>
        <authorList>
            <person name="Whitman W."/>
        </authorList>
    </citation>
    <scope>NUCLEOTIDE SEQUENCE [LARGE SCALE GENOMIC DNA]</scope>
    <source>
        <strain evidence="1 2">LP43</strain>
    </source>
</reference>
<protein>
    <submittedName>
        <fullName evidence="1">Uncharacterized protein</fullName>
    </submittedName>
</protein>
<sequence length="33" mass="3714">MRELSFDNIYLMLAGIQAVMNARVNLTATTDKL</sequence>
<dbReference type="AlphaFoldDB" id="A0A2N3UC63"/>
<keyword evidence="2" id="KW-1185">Reference proteome</keyword>